<dbReference type="Pfam" id="PF06984">
    <property type="entry name" value="MRP-L47"/>
    <property type="match status" value="1"/>
</dbReference>
<evidence type="ECO:0000256" key="7">
    <source>
        <dbReference type="ARBA" id="ARBA00035399"/>
    </source>
</evidence>
<keyword evidence="5" id="KW-0687">Ribonucleoprotein</keyword>
<dbReference type="GO" id="GO:0005762">
    <property type="term" value="C:mitochondrial large ribosomal subunit"/>
    <property type="evidence" value="ECO:0007669"/>
    <property type="project" value="TreeGrafter"/>
</dbReference>
<dbReference type="AlphaFoldDB" id="A0A6A5ZZE8"/>
<organism evidence="9 10">
    <name type="scientific">Dothidotthia symphoricarpi CBS 119687</name>
    <dbReference type="NCBI Taxonomy" id="1392245"/>
    <lineage>
        <taxon>Eukaryota</taxon>
        <taxon>Fungi</taxon>
        <taxon>Dikarya</taxon>
        <taxon>Ascomycota</taxon>
        <taxon>Pezizomycotina</taxon>
        <taxon>Dothideomycetes</taxon>
        <taxon>Pleosporomycetidae</taxon>
        <taxon>Pleosporales</taxon>
        <taxon>Dothidotthiaceae</taxon>
        <taxon>Dothidotthia</taxon>
    </lineage>
</organism>
<dbReference type="GO" id="GO:0003735">
    <property type="term" value="F:structural constituent of ribosome"/>
    <property type="evidence" value="ECO:0007669"/>
    <property type="project" value="InterPro"/>
</dbReference>
<dbReference type="GO" id="GO:0032543">
    <property type="term" value="P:mitochondrial translation"/>
    <property type="evidence" value="ECO:0007669"/>
    <property type="project" value="TreeGrafter"/>
</dbReference>
<keyword evidence="3" id="KW-0689">Ribosomal protein</keyword>
<dbReference type="Gene3D" id="6.10.330.20">
    <property type="match status" value="1"/>
</dbReference>
<reference evidence="9" key="1">
    <citation type="journal article" date="2020" name="Stud. Mycol.">
        <title>101 Dothideomycetes genomes: a test case for predicting lifestyles and emergence of pathogens.</title>
        <authorList>
            <person name="Haridas S."/>
            <person name="Albert R."/>
            <person name="Binder M."/>
            <person name="Bloem J."/>
            <person name="Labutti K."/>
            <person name="Salamov A."/>
            <person name="Andreopoulos B."/>
            <person name="Baker S."/>
            <person name="Barry K."/>
            <person name="Bills G."/>
            <person name="Bluhm B."/>
            <person name="Cannon C."/>
            <person name="Castanera R."/>
            <person name="Culley D."/>
            <person name="Daum C."/>
            <person name="Ezra D."/>
            <person name="Gonzalez J."/>
            <person name="Henrissat B."/>
            <person name="Kuo A."/>
            <person name="Liang C."/>
            <person name="Lipzen A."/>
            <person name="Lutzoni F."/>
            <person name="Magnuson J."/>
            <person name="Mondo S."/>
            <person name="Nolan M."/>
            <person name="Ohm R."/>
            <person name="Pangilinan J."/>
            <person name="Park H.-J."/>
            <person name="Ramirez L."/>
            <person name="Alfaro M."/>
            <person name="Sun H."/>
            <person name="Tritt A."/>
            <person name="Yoshinaga Y."/>
            <person name="Zwiers L.-H."/>
            <person name="Turgeon B."/>
            <person name="Goodwin S."/>
            <person name="Spatafora J."/>
            <person name="Crous P."/>
            <person name="Grigoriev I."/>
        </authorList>
    </citation>
    <scope>NUCLEOTIDE SEQUENCE</scope>
    <source>
        <strain evidence="9">CBS 119687</strain>
    </source>
</reference>
<dbReference type="InterPro" id="IPR010729">
    <property type="entry name" value="Ribosomal_uL29_mit"/>
</dbReference>
<keyword evidence="10" id="KW-1185">Reference proteome</keyword>
<proteinExistence type="inferred from homology"/>
<feature type="region of interest" description="Disordered" evidence="8">
    <location>
        <begin position="202"/>
        <end position="268"/>
    </location>
</feature>
<evidence type="ECO:0000256" key="5">
    <source>
        <dbReference type="ARBA" id="ARBA00023274"/>
    </source>
</evidence>
<evidence type="ECO:0000256" key="3">
    <source>
        <dbReference type="ARBA" id="ARBA00022980"/>
    </source>
</evidence>
<evidence type="ECO:0000313" key="10">
    <source>
        <dbReference type="Proteomes" id="UP000799771"/>
    </source>
</evidence>
<protein>
    <recommendedName>
        <fullName evidence="6">Large ribosomal subunit protein uL29m</fullName>
    </recommendedName>
    <alternativeName>
        <fullName evidence="7">54S ribosomal protein L4, mitochondrial</fullName>
    </alternativeName>
</protein>
<name>A0A6A5ZZE8_9PLEO</name>
<comment type="subcellular location">
    <subcellularLocation>
        <location evidence="1">Mitochondrion</location>
    </subcellularLocation>
</comment>
<accession>A0A6A5ZZE8</accession>
<evidence type="ECO:0000256" key="4">
    <source>
        <dbReference type="ARBA" id="ARBA00023128"/>
    </source>
</evidence>
<dbReference type="RefSeq" id="XP_033519332.1">
    <property type="nucleotide sequence ID" value="XM_033669838.1"/>
</dbReference>
<sequence>MPSSRILRPSLASTTSEVLSFLVPSAQCARASVARFSTSPTPWKADNNKMRGVSSVRRTGLRPRQTLSVKEKDFENQRLPTPVAFQRDVKGTPDHGLWDFFKDKKLLQTPMEAQRHGRAWTAGELRSRDWDTLHQLWWVCVKERNRLATENLERARLKAGYGDHESNERDKTVQKTMKAILDTLTERNLAYQEALELAKQDPEIDLRRTDGPQYTPSAYDPTETDHFEDTQYGSAEAEPPVESQTINEPAIDKPLATEERPKEKVNAI</sequence>
<evidence type="ECO:0000256" key="8">
    <source>
        <dbReference type="SAM" id="MobiDB-lite"/>
    </source>
</evidence>
<dbReference type="EMBL" id="ML977517">
    <property type="protein sequence ID" value="KAF2124939.1"/>
    <property type="molecule type" value="Genomic_DNA"/>
</dbReference>
<dbReference type="OrthoDB" id="270763at2759"/>
<keyword evidence="4" id="KW-0496">Mitochondrion</keyword>
<evidence type="ECO:0000256" key="1">
    <source>
        <dbReference type="ARBA" id="ARBA00004173"/>
    </source>
</evidence>
<evidence type="ECO:0000256" key="2">
    <source>
        <dbReference type="ARBA" id="ARBA00009254"/>
    </source>
</evidence>
<evidence type="ECO:0000313" key="9">
    <source>
        <dbReference type="EMBL" id="KAF2124939.1"/>
    </source>
</evidence>
<feature type="compositionally biased region" description="Basic and acidic residues" evidence="8">
    <location>
        <begin position="255"/>
        <end position="268"/>
    </location>
</feature>
<dbReference type="Proteomes" id="UP000799771">
    <property type="component" value="Unassembled WGS sequence"/>
</dbReference>
<evidence type="ECO:0000256" key="6">
    <source>
        <dbReference type="ARBA" id="ARBA00035289"/>
    </source>
</evidence>
<dbReference type="GeneID" id="54410270"/>
<comment type="similarity">
    <text evidence="2">Belongs to the universal ribosomal protein uL29 family.</text>
</comment>
<dbReference type="PANTHER" id="PTHR21183:SF18">
    <property type="entry name" value="LARGE RIBOSOMAL SUBUNIT PROTEIN UL29M"/>
    <property type="match status" value="1"/>
</dbReference>
<gene>
    <name evidence="9" type="ORF">P153DRAFT_379044</name>
</gene>
<dbReference type="PANTHER" id="PTHR21183">
    <property type="entry name" value="RIBOSOMAL PROTEIN L47, MITOCHONDRIAL-RELATED"/>
    <property type="match status" value="1"/>
</dbReference>
<dbReference type="InterPro" id="IPR038340">
    <property type="entry name" value="MRP-L47_sf"/>
</dbReference>